<comment type="caution">
    <text evidence="1">The sequence shown here is derived from an EMBL/GenBank/DDBJ whole genome shotgun (WGS) entry which is preliminary data.</text>
</comment>
<evidence type="ECO:0000313" key="1">
    <source>
        <dbReference type="EMBL" id="MFI6495915.1"/>
    </source>
</evidence>
<reference evidence="1 2" key="1">
    <citation type="submission" date="2024-10" db="EMBL/GenBank/DDBJ databases">
        <title>The Natural Products Discovery Center: Release of the First 8490 Sequenced Strains for Exploring Actinobacteria Biosynthetic Diversity.</title>
        <authorList>
            <person name="Kalkreuter E."/>
            <person name="Kautsar S.A."/>
            <person name="Yang D."/>
            <person name="Bader C.D."/>
            <person name="Teijaro C.N."/>
            <person name="Fluegel L."/>
            <person name="Davis C.M."/>
            <person name="Simpson J.R."/>
            <person name="Lauterbach L."/>
            <person name="Steele A.D."/>
            <person name="Gui C."/>
            <person name="Meng S."/>
            <person name="Li G."/>
            <person name="Viehrig K."/>
            <person name="Ye F."/>
            <person name="Su P."/>
            <person name="Kiefer A.F."/>
            <person name="Nichols A."/>
            <person name="Cepeda A.J."/>
            <person name="Yan W."/>
            <person name="Fan B."/>
            <person name="Jiang Y."/>
            <person name="Adhikari A."/>
            <person name="Zheng C.-J."/>
            <person name="Schuster L."/>
            <person name="Cowan T.M."/>
            <person name="Smanski M.J."/>
            <person name="Chevrette M.G."/>
            <person name="De Carvalho L.P.S."/>
            <person name="Shen B."/>
        </authorList>
    </citation>
    <scope>NUCLEOTIDE SEQUENCE [LARGE SCALE GENOMIC DNA]</scope>
    <source>
        <strain evidence="1 2">NPDC050545</strain>
    </source>
</reference>
<proteinExistence type="predicted"/>
<organism evidence="1 2">
    <name type="scientific">Nonomuraea typhae</name>
    <dbReference type="NCBI Taxonomy" id="2603600"/>
    <lineage>
        <taxon>Bacteria</taxon>
        <taxon>Bacillati</taxon>
        <taxon>Actinomycetota</taxon>
        <taxon>Actinomycetes</taxon>
        <taxon>Streptosporangiales</taxon>
        <taxon>Streptosporangiaceae</taxon>
        <taxon>Nonomuraea</taxon>
    </lineage>
</organism>
<evidence type="ECO:0000313" key="2">
    <source>
        <dbReference type="Proteomes" id="UP001612741"/>
    </source>
</evidence>
<dbReference type="RefSeq" id="WP_397077710.1">
    <property type="nucleotide sequence ID" value="NZ_JBITGY010000001.1"/>
</dbReference>
<gene>
    <name evidence="1" type="ORF">ACIBG2_00935</name>
</gene>
<dbReference type="EMBL" id="JBITGY010000001">
    <property type="protein sequence ID" value="MFI6495915.1"/>
    <property type="molecule type" value="Genomic_DNA"/>
</dbReference>
<accession>A0ABW7YJ40</accession>
<protein>
    <submittedName>
        <fullName evidence="1">Uncharacterized protein</fullName>
    </submittedName>
</protein>
<dbReference type="Proteomes" id="UP001612741">
    <property type="component" value="Unassembled WGS sequence"/>
</dbReference>
<keyword evidence="2" id="KW-1185">Reference proteome</keyword>
<name>A0ABW7YJ40_9ACTN</name>
<sequence length="149" mass="17249">MQKGDISSEIVPRILIEFEGLLAHPQEQVPEPGGFLDRVFVRVKKPKIAWDLDDLVVKVMWDLTWRFSQEIDVITKQGEVFARDLADRLEVEQVPARRIWDYQPRRLARQLASMPYIAAVYTGEREHAMLYGSRGRLVTPATITQIGRF</sequence>